<gene>
    <name evidence="15" type="ORF">QBC34DRAFT_463975</name>
</gene>
<organism evidence="15 16">
    <name type="scientific">Podospora aff. communis PSN243</name>
    <dbReference type="NCBI Taxonomy" id="3040156"/>
    <lineage>
        <taxon>Eukaryota</taxon>
        <taxon>Fungi</taxon>
        <taxon>Dikarya</taxon>
        <taxon>Ascomycota</taxon>
        <taxon>Pezizomycotina</taxon>
        <taxon>Sordariomycetes</taxon>
        <taxon>Sordariomycetidae</taxon>
        <taxon>Sordariales</taxon>
        <taxon>Podosporaceae</taxon>
        <taxon>Podospora</taxon>
    </lineage>
</organism>
<keyword evidence="6" id="KW-0256">Endoplasmic reticulum</keyword>
<dbReference type="Proteomes" id="UP001321760">
    <property type="component" value="Unassembled WGS sequence"/>
</dbReference>
<dbReference type="PANTHER" id="PTHR45684">
    <property type="entry name" value="RE74312P"/>
    <property type="match status" value="1"/>
</dbReference>
<dbReference type="SMART" id="SM00177">
    <property type="entry name" value="ARF"/>
    <property type="match status" value="1"/>
</dbReference>
<keyword evidence="4" id="KW-0813">Transport</keyword>
<dbReference type="InterPro" id="IPR006687">
    <property type="entry name" value="Small_GTPase_SAR1"/>
</dbReference>
<keyword evidence="9" id="KW-0333">Golgi apparatus</keyword>
<evidence type="ECO:0000256" key="7">
    <source>
        <dbReference type="ARBA" id="ARBA00022892"/>
    </source>
</evidence>
<comment type="subcellular location">
    <subcellularLocation>
        <location evidence="1">Endoplasmic reticulum</location>
    </subcellularLocation>
    <subcellularLocation>
        <location evidence="2">Golgi apparatus</location>
    </subcellularLocation>
</comment>
<feature type="binding site" evidence="12">
    <location>
        <position position="35"/>
    </location>
    <ligand>
        <name>GTP</name>
        <dbReference type="ChEBI" id="CHEBI:37565"/>
    </ligand>
</feature>
<feature type="binding site" evidence="13">
    <location>
        <begin position="29"/>
        <end position="36"/>
    </location>
    <ligand>
        <name>GTP</name>
        <dbReference type="ChEBI" id="CHEBI:37565"/>
    </ligand>
</feature>
<feature type="binding site" evidence="12">
    <location>
        <position position="37"/>
    </location>
    <ligand>
        <name>GTP</name>
        <dbReference type="ChEBI" id="CHEBI:37565"/>
    </ligand>
</feature>
<dbReference type="InterPro" id="IPR006689">
    <property type="entry name" value="Small_GTPase_ARF/SAR"/>
</dbReference>
<dbReference type="PROSITE" id="PS51422">
    <property type="entry name" value="SAR1"/>
    <property type="match status" value="1"/>
</dbReference>
<reference evidence="15" key="1">
    <citation type="journal article" date="2023" name="Mol. Phylogenet. Evol.">
        <title>Genome-scale phylogeny and comparative genomics of the fungal order Sordariales.</title>
        <authorList>
            <person name="Hensen N."/>
            <person name="Bonometti L."/>
            <person name="Westerberg I."/>
            <person name="Brannstrom I.O."/>
            <person name="Guillou S."/>
            <person name="Cros-Aarteil S."/>
            <person name="Calhoun S."/>
            <person name="Haridas S."/>
            <person name="Kuo A."/>
            <person name="Mondo S."/>
            <person name="Pangilinan J."/>
            <person name="Riley R."/>
            <person name="LaButti K."/>
            <person name="Andreopoulos B."/>
            <person name="Lipzen A."/>
            <person name="Chen C."/>
            <person name="Yan M."/>
            <person name="Daum C."/>
            <person name="Ng V."/>
            <person name="Clum A."/>
            <person name="Steindorff A."/>
            <person name="Ohm R.A."/>
            <person name="Martin F."/>
            <person name="Silar P."/>
            <person name="Natvig D.O."/>
            <person name="Lalanne C."/>
            <person name="Gautier V."/>
            <person name="Ament-Velasquez S.L."/>
            <person name="Kruys A."/>
            <person name="Hutchinson M.I."/>
            <person name="Powell A.J."/>
            <person name="Barry K."/>
            <person name="Miller A.N."/>
            <person name="Grigoriev I.V."/>
            <person name="Debuchy R."/>
            <person name="Gladieux P."/>
            <person name="Hiltunen Thoren M."/>
            <person name="Johannesson H."/>
        </authorList>
    </citation>
    <scope>NUCLEOTIDE SEQUENCE</scope>
    <source>
        <strain evidence="15">PSN243</strain>
    </source>
</reference>
<evidence type="ECO:0000256" key="2">
    <source>
        <dbReference type="ARBA" id="ARBA00004555"/>
    </source>
</evidence>
<keyword evidence="11" id="KW-0479">Metal-binding</keyword>
<dbReference type="GO" id="GO:0003924">
    <property type="term" value="F:GTPase activity"/>
    <property type="evidence" value="ECO:0007669"/>
    <property type="project" value="InterPro"/>
</dbReference>
<dbReference type="EMBL" id="MU865940">
    <property type="protein sequence ID" value="KAK4448866.1"/>
    <property type="molecule type" value="Genomic_DNA"/>
</dbReference>
<reference evidence="15" key="2">
    <citation type="submission" date="2023-05" db="EMBL/GenBank/DDBJ databases">
        <authorList>
            <consortium name="Lawrence Berkeley National Laboratory"/>
            <person name="Steindorff A."/>
            <person name="Hensen N."/>
            <person name="Bonometti L."/>
            <person name="Westerberg I."/>
            <person name="Brannstrom I.O."/>
            <person name="Guillou S."/>
            <person name="Cros-Aarteil S."/>
            <person name="Calhoun S."/>
            <person name="Haridas S."/>
            <person name="Kuo A."/>
            <person name="Mondo S."/>
            <person name="Pangilinan J."/>
            <person name="Riley R."/>
            <person name="Labutti K."/>
            <person name="Andreopoulos B."/>
            <person name="Lipzen A."/>
            <person name="Chen C."/>
            <person name="Yanf M."/>
            <person name="Daum C."/>
            <person name="Ng V."/>
            <person name="Clum A."/>
            <person name="Ohm R."/>
            <person name="Martin F."/>
            <person name="Silar P."/>
            <person name="Natvig D."/>
            <person name="Lalanne C."/>
            <person name="Gautier V."/>
            <person name="Ament-Velasquez S.L."/>
            <person name="Kruys A."/>
            <person name="Hutchinson M.I."/>
            <person name="Powell A.J."/>
            <person name="Barry K."/>
            <person name="Miller A.N."/>
            <person name="Grigoriev I.V."/>
            <person name="Debuchy R."/>
            <person name="Gladieux P."/>
            <person name="Thoren M.H."/>
            <person name="Johannesson H."/>
        </authorList>
    </citation>
    <scope>NUCLEOTIDE SEQUENCE</scope>
    <source>
        <strain evidence="15">PSN243</strain>
    </source>
</reference>
<evidence type="ECO:0000256" key="12">
    <source>
        <dbReference type="PIRSR" id="PIRSR606687-2"/>
    </source>
</evidence>
<name>A0AAV9GQE5_9PEZI</name>
<evidence type="ECO:0000256" key="3">
    <source>
        <dbReference type="ARBA" id="ARBA00007507"/>
    </source>
</evidence>
<accession>A0AAV9GQE5</accession>
<dbReference type="GO" id="GO:0005794">
    <property type="term" value="C:Golgi apparatus"/>
    <property type="evidence" value="ECO:0007669"/>
    <property type="project" value="UniProtKB-SubCell"/>
</dbReference>
<feature type="binding site" evidence="12">
    <location>
        <position position="158"/>
    </location>
    <ligand>
        <name>GTP</name>
        <dbReference type="ChEBI" id="CHEBI:37565"/>
    </ligand>
</feature>
<evidence type="ECO:0000256" key="10">
    <source>
        <dbReference type="ARBA" id="ARBA00023134"/>
    </source>
</evidence>
<evidence type="ECO:0000313" key="15">
    <source>
        <dbReference type="EMBL" id="KAK4448866.1"/>
    </source>
</evidence>
<keyword evidence="16" id="KW-1185">Reference proteome</keyword>
<dbReference type="GO" id="GO:0006886">
    <property type="term" value="P:intracellular protein transport"/>
    <property type="evidence" value="ECO:0007669"/>
    <property type="project" value="InterPro"/>
</dbReference>
<keyword evidence="7" id="KW-0931">ER-Golgi transport</keyword>
<evidence type="ECO:0000256" key="6">
    <source>
        <dbReference type="ARBA" id="ARBA00022824"/>
    </source>
</evidence>
<comment type="similarity">
    <text evidence="3">Belongs to the small GTPase superfamily. SAR1 family.</text>
</comment>
<keyword evidence="5 12" id="KW-0547">Nucleotide-binding</keyword>
<keyword evidence="11" id="KW-0460">Magnesium</keyword>
<evidence type="ECO:0000256" key="13">
    <source>
        <dbReference type="PIRSR" id="PIRSR606689-1"/>
    </source>
</evidence>
<comment type="caution">
    <text evidence="15">The sequence shown here is derived from an EMBL/GenBank/DDBJ whole genome shotgun (WGS) entry which is preliminary data.</text>
</comment>
<evidence type="ECO:0000256" key="5">
    <source>
        <dbReference type="ARBA" id="ARBA00022741"/>
    </source>
</evidence>
<dbReference type="PROSITE" id="PS51417">
    <property type="entry name" value="ARF"/>
    <property type="match status" value="1"/>
</dbReference>
<keyword evidence="10 13" id="KW-0342">GTP-binding</keyword>
<dbReference type="GO" id="GO:0005783">
    <property type="term" value="C:endoplasmic reticulum"/>
    <property type="evidence" value="ECO:0007669"/>
    <property type="project" value="UniProtKB-SubCell"/>
</dbReference>
<evidence type="ECO:0000256" key="11">
    <source>
        <dbReference type="PIRSR" id="PIRSR606687-1"/>
    </source>
</evidence>
<protein>
    <submittedName>
        <fullName evidence="15">ADP-ribosylation factor family-domain-containing protein</fullName>
    </submittedName>
</protein>
<evidence type="ECO:0000256" key="9">
    <source>
        <dbReference type="ARBA" id="ARBA00023034"/>
    </source>
</evidence>
<sequence length="215" mass="23350">MSSILSAAIQTVQTLLATRPKRVNLLVTGLDNAGKTTLLHRMRNSDPNCDSTLASSTDIHLTSCAPDGAQRKLILNAVDLGALQYRHHPGGIHKLWRDFLEGGSVGGAVFVVDAADTERLHASGKLLQGLLGVMNEVEMQRTTGNSSIPVLVLGNKIDDHRAVSENEIREALGLGSSRAQERAETRPLKLFMCSTVMRQGYLEGFDWLSSYLISN</sequence>
<keyword evidence="8" id="KW-0653">Protein transport</keyword>
<evidence type="ECO:0000256" key="14">
    <source>
        <dbReference type="PIRSR" id="PIRSR606689-2"/>
    </source>
</evidence>
<evidence type="ECO:0000256" key="4">
    <source>
        <dbReference type="ARBA" id="ARBA00022448"/>
    </source>
</evidence>
<dbReference type="Gene3D" id="3.40.50.300">
    <property type="entry name" value="P-loop containing nucleotide triphosphate hydrolases"/>
    <property type="match status" value="1"/>
</dbReference>
<evidence type="ECO:0000256" key="1">
    <source>
        <dbReference type="ARBA" id="ARBA00004240"/>
    </source>
</evidence>
<feature type="binding site" evidence="12">
    <location>
        <position position="34"/>
    </location>
    <ligand>
        <name>GTP</name>
        <dbReference type="ChEBI" id="CHEBI:37565"/>
    </ligand>
</feature>
<evidence type="ECO:0000313" key="16">
    <source>
        <dbReference type="Proteomes" id="UP001321760"/>
    </source>
</evidence>
<feature type="binding site" evidence="12">
    <location>
        <position position="156"/>
    </location>
    <ligand>
        <name>GTP</name>
        <dbReference type="ChEBI" id="CHEBI:37565"/>
    </ligand>
</feature>
<proteinExistence type="inferred from homology"/>
<dbReference type="SMART" id="SM00178">
    <property type="entry name" value="SAR"/>
    <property type="match status" value="1"/>
</dbReference>
<dbReference type="InterPro" id="IPR027417">
    <property type="entry name" value="P-loop_NTPase"/>
</dbReference>
<feature type="binding site" evidence="13">
    <location>
        <begin position="155"/>
        <end position="158"/>
    </location>
    <ligand>
        <name>GTP</name>
        <dbReference type="ChEBI" id="CHEBI:37565"/>
    </ligand>
</feature>
<evidence type="ECO:0000256" key="8">
    <source>
        <dbReference type="ARBA" id="ARBA00022927"/>
    </source>
</evidence>
<dbReference type="GO" id="GO:0005525">
    <property type="term" value="F:GTP binding"/>
    <property type="evidence" value="ECO:0007669"/>
    <property type="project" value="UniProtKB-KW"/>
</dbReference>
<feature type="binding site" evidence="12">
    <location>
        <position position="32"/>
    </location>
    <ligand>
        <name>GTP</name>
        <dbReference type="ChEBI" id="CHEBI:37565"/>
    </ligand>
</feature>
<feature type="binding site" evidence="14">
    <location>
        <position position="56"/>
    </location>
    <ligand>
        <name>Mg(2+)</name>
        <dbReference type="ChEBI" id="CHEBI:18420"/>
    </ligand>
</feature>
<feature type="binding site" evidence="12">
    <location>
        <position position="36"/>
    </location>
    <ligand>
        <name>GTP</name>
        <dbReference type="ChEBI" id="CHEBI:37565"/>
    </ligand>
</feature>
<feature type="binding site" evidence="11">
    <location>
        <position position="31"/>
    </location>
    <ligand>
        <name>Mg(2+)</name>
        <dbReference type="ChEBI" id="CHEBI:18420"/>
    </ligand>
</feature>
<dbReference type="AlphaFoldDB" id="A0AAV9GQE5"/>
<feature type="binding site" evidence="14">
    <location>
        <position position="36"/>
    </location>
    <ligand>
        <name>Mg(2+)</name>
        <dbReference type="ChEBI" id="CHEBI:18420"/>
    </ligand>
</feature>
<dbReference type="GO" id="GO:0016192">
    <property type="term" value="P:vesicle-mediated transport"/>
    <property type="evidence" value="ECO:0007669"/>
    <property type="project" value="UniProtKB-KW"/>
</dbReference>
<dbReference type="GO" id="GO:0046872">
    <property type="term" value="F:metal ion binding"/>
    <property type="evidence" value="ECO:0007669"/>
    <property type="project" value="UniProtKB-KW"/>
</dbReference>
<feature type="binding site" evidence="12">
    <location>
        <position position="155"/>
    </location>
    <ligand>
        <name>GTP</name>
        <dbReference type="ChEBI" id="CHEBI:37565"/>
    </ligand>
</feature>
<dbReference type="Pfam" id="PF00025">
    <property type="entry name" value="Arf"/>
    <property type="match status" value="1"/>
</dbReference>
<feature type="binding site" evidence="12">
    <location>
        <position position="196"/>
    </location>
    <ligand>
        <name>GTP</name>
        <dbReference type="ChEBI" id="CHEBI:37565"/>
    </ligand>
</feature>
<dbReference type="SUPFAM" id="SSF52540">
    <property type="entry name" value="P-loop containing nucleoside triphosphate hydrolases"/>
    <property type="match status" value="1"/>
</dbReference>